<dbReference type="FunFam" id="1.20.1050.10:FF:000007">
    <property type="entry name" value="Glutathione S-transferase 1-1"/>
    <property type="match status" value="1"/>
</dbReference>
<dbReference type="InterPro" id="IPR036249">
    <property type="entry name" value="Thioredoxin-like_sf"/>
</dbReference>
<accession>U5EIK7</accession>
<dbReference type="PROSITE" id="PS50404">
    <property type="entry name" value="GST_NTER"/>
    <property type="match status" value="1"/>
</dbReference>
<organism evidence="9">
    <name type="scientific">Corethrella appendiculata</name>
    <dbReference type="NCBI Taxonomy" id="1370023"/>
    <lineage>
        <taxon>Eukaryota</taxon>
        <taxon>Metazoa</taxon>
        <taxon>Ecdysozoa</taxon>
        <taxon>Arthropoda</taxon>
        <taxon>Hexapoda</taxon>
        <taxon>Insecta</taxon>
        <taxon>Pterygota</taxon>
        <taxon>Neoptera</taxon>
        <taxon>Endopterygota</taxon>
        <taxon>Diptera</taxon>
        <taxon>Nematocera</taxon>
        <taxon>Culicoidea</taxon>
        <taxon>Chaoboridae</taxon>
        <taxon>Corethrella</taxon>
    </lineage>
</organism>
<comment type="similarity">
    <text evidence="1">Belongs to the GST superfamily. Theta family.</text>
</comment>
<dbReference type="Pfam" id="PF13417">
    <property type="entry name" value="GST_N_3"/>
    <property type="match status" value="1"/>
</dbReference>
<sequence length="222" mass="25648">PILYYDDVSPVARSVLLAVSALNIKNIDFELIKLFEREHLKKEFVEINPLHTVPTLKHNDLIITDSHAILIYLCDLYHNKPGDRFSLADPVKRAKVLNRLCFNSSILFNRDSAIMRQIFNSNLTTLSEEQIRLITEAYGYLDLYLSQTKFVADNELTVADFSIVCTVSTMNILVPLSKEKFPNIVNWFERMKKLPYYEAGNQIGLDKLHKKLQCTSFRFTAK</sequence>
<dbReference type="SFLD" id="SFLDG00358">
    <property type="entry name" value="Main_(cytGST)"/>
    <property type="match status" value="1"/>
</dbReference>
<comment type="subunit">
    <text evidence="2">Homodimer.</text>
</comment>
<feature type="domain" description="GST C-terminal" evidence="8">
    <location>
        <begin position="89"/>
        <end position="217"/>
    </location>
</feature>
<proteinExistence type="evidence at transcript level"/>
<feature type="non-terminal residue" evidence="9">
    <location>
        <position position="1"/>
    </location>
</feature>
<dbReference type="InterPro" id="IPR036282">
    <property type="entry name" value="Glutathione-S-Trfase_C_sf"/>
</dbReference>
<dbReference type="PANTHER" id="PTHR43969:SF5">
    <property type="entry name" value="GLUTATHIONE S-TRANSFERASE E14"/>
    <property type="match status" value="1"/>
</dbReference>
<dbReference type="Gene3D" id="1.20.1050.10">
    <property type="match status" value="1"/>
</dbReference>
<protein>
    <recommendedName>
        <fullName evidence="3">glutathione transferase</fullName>
        <ecNumber evidence="3">2.5.1.18</ecNumber>
    </recommendedName>
    <alternativeName>
        <fullName evidence="5">GST class-theta</fullName>
    </alternativeName>
</protein>
<dbReference type="PANTHER" id="PTHR43969">
    <property type="entry name" value="GLUTATHIONE S TRANSFERASE D10, ISOFORM A-RELATED"/>
    <property type="match status" value="1"/>
</dbReference>
<dbReference type="EMBL" id="GANO01002595">
    <property type="protein sequence ID" value="JAB57276.1"/>
    <property type="molecule type" value="mRNA"/>
</dbReference>
<evidence type="ECO:0000259" key="8">
    <source>
        <dbReference type="PROSITE" id="PS50405"/>
    </source>
</evidence>
<evidence type="ECO:0000256" key="3">
    <source>
        <dbReference type="ARBA" id="ARBA00012452"/>
    </source>
</evidence>
<evidence type="ECO:0000259" key="7">
    <source>
        <dbReference type="PROSITE" id="PS50404"/>
    </source>
</evidence>
<comment type="catalytic activity">
    <reaction evidence="6">
        <text>RX + glutathione = an S-substituted glutathione + a halide anion + H(+)</text>
        <dbReference type="Rhea" id="RHEA:16437"/>
        <dbReference type="ChEBI" id="CHEBI:15378"/>
        <dbReference type="ChEBI" id="CHEBI:16042"/>
        <dbReference type="ChEBI" id="CHEBI:17792"/>
        <dbReference type="ChEBI" id="CHEBI:57925"/>
        <dbReference type="ChEBI" id="CHEBI:90779"/>
        <dbReference type="EC" id="2.5.1.18"/>
    </reaction>
</comment>
<dbReference type="PROSITE" id="PS50405">
    <property type="entry name" value="GST_CTER"/>
    <property type="match status" value="1"/>
</dbReference>
<evidence type="ECO:0000256" key="5">
    <source>
        <dbReference type="ARBA" id="ARBA00041523"/>
    </source>
</evidence>
<feature type="domain" description="GST N-terminal" evidence="7">
    <location>
        <begin position="1"/>
        <end position="81"/>
    </location>
</feature>
<dbReference type="CDD" id="cd03177">
    <property type="entry name" value="GST_C_Delta_Epsilon"/>
    <property type="match status" value="1"/>
</dbReference>
<evidence type="ECO:0000256" key="1">
    <source>
        <dbReference type="ARBA" id="ARBA00009899"/>
    </source>
</evidence>
<evidence type="ECO:0000256" key="6">
    <source>
        <dbReference type="ARBA" id="ARBA00047960"/>
    </source>
</evidence>
<dbReference type="Gene3D" id="3.40.30.10">
    <property type="entry name" value="Glutaredoxin"/>
    <property type="match status" value="1"/>
</dbReference>
<name>U5EIK7_9DIPT</name>
<dbReference type="SUPFAM" id="SSF47616">
    <property type="entry name" value="GST C-terminal domain-like"/>
    <property type="match status" value="1"/>
</dbReference>
<keyword evidence="4 9" id="KW-0808">Transferase</keyword>
<dbReference type="InterPro" id="IPR004046">
    <property type="entry name" value="GST_C"/>
</dbReference>
<dbReference type="GO" id="GO:0004364">
    <property type="term" value="F:glutathione transferase activity"/>
    <property type="evidence" value="ECO:0007669"/>
    <property type="project" value="UniProtKB-EC"/>
</dbReference>
<dbReference type="SUPFAM" id="SSF52833">
    <property type="entry name" value="Thioredoxin-like"/>
    <property type="match status" value="1"/>
</dbReference>
<dbReference type="InterPro" id="IPR004045">
    <property type="entry name" value="Glutathione_S-Trfase_N"/>
</dbReference>
<reference evidence="9" key="1">
    <citation type="journal article" date="2014" name="Insect Biochem. Mol. Biol.">
        <title>An insight into the sialome of the frog biting fly, Corethrella appendiculata.</title>
        <authorList>
            <person name="Ribeiro J.M.C."/>
            <person name="Chagas A.C."/>
            <person name="Pham V.M."/>
            <person name="Lounibos L.P."/>
            <person name="Calvo E."/>
        </authorList>
    </citation>
    <scope>NUCLEOTIDE SEQUENCE</scope>
    <source>
        <tissue evidence="9">Salivary glands</tissue>
    </source>
</reference>
<dbReference type="GO" id="GO:0006749">
    <property type="term" value="P:glutathione metabolic process"/>
    <property type="evidence" value="ECO:0007669"/>
    <property type="project" value="TreeGrafter"/>
</dbReference>
<dbReference type="AlphaFoldDB" id="U5EIK7"/>
<dbReference type="InterPro" id="IPR040079">
    <property type="entry name" value="Glutathione_S-Trfase"/>
</dbReference>
<dbReference type="Pfam" id="PF00043">
    <property type="entry name" value="GST_C"/>
    <property type="match status" value="1"/>
</dbReference>
<evidence type="ECO:0000256" key="4">
    <source>
        <dbReference type="ARBA" id="ARBA00022679"/>
    </source>
</evidence>
<dbReference type="SFLD" id="SFLDG01153">
    <property type="entry name" value="Main.4:_Theta-like"/>
    <property type="match status" value="1"/>
</dbReference>
<evidence type="ECO:0000313" key="9">
    <source>
        <dbReference type="EMBL" id="JAB57276.1"/>
    </source>
</evidence>
<dbReference type="FunFam" id="3.40.30.10:FF:000208">
    <property type="entry name" value="glutathione S-transferase 1"/>
    <property type="match status" value="1"/>
</dbReference>
<evidence type="ECO:0000256" key="2">
    <source>
        <dbReference type="ARBA" id="ARBA00011738"/>
    </source>
</evidence>
<dbReference type="InterPro" id="IPR010987">
    <property type="entry name" value="Glutathione-S-Trfase_C-like"/>
</dbReference>
<dbReference type="SFLD" id="SFLDS00019">
    <property type="entry name" value="Glutathione_Transferase_(cytos"/>
    <property type="match status" value="1"/>
</dbReference>
<dbReference type="EC" id="2.5.1.18" evidence="3"/>